<feature type="compositionally biased region" description="Pro residues" evidence="1">
    <location>
        <begin position="62"/>
        <end position="80"/>
    </location>
</feature>
<evidence type="ECO:0000256" key="2">
    <source>
        <dbReference type="SAM" id="SignalP"/>
    </source>
</evidence>
<dbReference type="Proteomes" id="UP000278143">
    <property type="component" value="Unassembled WGS sequence"/>
</dbReference>
<keyword evidence="2" id="KW-0732">Signal</keyword>
<dbReference type="PROSITE" id="PS50231">
    <property type="entry name" value="RICIN_B_LECTIN"/>
    <property type="match status" value="1"/>
</dbReference>
<proteinExistence type="predicted"/>
<feature type="signal peptide" evidence="2">
    <location>
        <begin position="1"/>
        <end position="39"/>
    </location>
</feature>
<evidence type="ECO:0000256" key="1">
    <source>
        <dbReference type="SAM" id="MobiDB-lite"/>
    </source>
</evidence>
<feature type="chain" id="PRO_5020875182" evidence="2">
    <location>
        <begin position="40"/>
        <end position="210"/>
    </location>
</feature>
<dbReference type="AlphaFoldDB" id="A0A4V1J259"/>
<dbReference type="SUPFAM" id="SSF50370">
    <property type="entry name" value="Ricin B-like lectins"/>
    <property type="match status" value="1"/>
</dbReference>
<dbReference type="InterPro" id="IPR035992">
    <property type="entry name" value="Ricin_B-like_lectins"/>
</dbReference>
<reference evidence="4" key="1">
    <citation type="journal article" date="2018" name="Nat. Microbiol.">
        <title>Leveraging single-cell genomics to expand the fungal tree of life.</title>
        <authorList>
            <person name="Ahrendt S.R."/>
            <person name="Quandt C.A."/>
            <person name="Ciobanu D."/>
            <person name="Clum A."/>
            <person name="Salamov A."/>
            <person name="Andreopoulos B."/>
            <person name="Cheng J.F."/>
            <person name="Woyke T."/>
            <person name="Pelin A."/>
            <person name="Henrissat B."/>
            <person name="Reynolds N.K."/>
            <person name="Benny G.L."/>
            <person name="Smith M.E."/>
            <person name="James T.Y."/>
            <person name="Grigoriev I.V."/>
        </authorList>
    </citation>
    <scope>NUCLEOTIDE SEQUENCE [LARGE SCALE GENOMIC DNA]</scope>
    <source>
        <strain evidence="4">Benny S71-1</strain>
    </source>
</reference>
<evidence type="ECO:0000313" key="4">
    <source>
        <dbReference type="Proteomes" id="UP000278143"/>
    </source>
</evidence>
<evidence type="ECO:0000313" key="3">
    <source>
        <dbReference type="EMBL" id="RKP27419.1"/>
    </source>
</evidence>
<dbReference type="Gene3D" id="2.80.10.50">
    <property type="match status" value="1"/>
</dbReference>
<organism evidence="3 4">
    <name type="scientific">Syncephalis pseudoplumigaleata</name>
    <dbReference type="NCBI Taxonomy" id="1712513"/>
    <lineage>
        <taxon>Eukaryota</taxon>
        <taxon>Fungi</taxon>
        <taxon>Fungi incertae sedis</taxon>
        <taxon>Zoopagomycota</taxon>
        <taxon>Zoopagomycotina</taxon>
        <taxon>Zoopagomycetes</taxon>
        <taxon>Zoopagales</taxon>
        <taxon>Piptocephalidaceae</taxon>
        <taxon>Syncephalis</taxon>
    </lineage>
</organism>
<dbReference type="EMBL" id="KZ989210">
    <property type="protein sequence ID" value="RKP27419.1"/>
    <property type="molecule type" value="Genomic_DNA"/>
</dbReference>
<dbReference type="CDD" id="cd00161">
    <property type="entry name" value="beta-trefoil_Ricin-like"/>
    <property type="match status" value="1"/>
</dbReference>
<accession>A0A4V1J259</accession>
<dbReference type="OrthoDB" id="5576099at2759"/>
<name>A0A4V1J259_9FUNG</name>
<sequence length="210" mass="22781">MPATSTHRAAVIVTRIALWALLPLVVVALLASSPAPVDAAYQNHLIAIFNNFTAGGGGGEEGPPPGEGPPGEGPPGEAPPPMPNCLYALGLGDHYPIINDQCVTMRWRPGQAWRFDPEIVDAYQPIRVGQHFCFSISDAVYGANATVVECPSDSTQVPNEAQWRVGTDGSNYWFRNLRTDLCLRGHDDMDAFTVETCSSDPFFMFKVKTF</sequence>
<keyword evidence="4" id="KW-1185">Reference proteome</keyword>
<protein>
    <submittedName>
        <fullName evidence="3">Uncharacterized protein</fullName>
    </submittedName>
</protein>
<gene>
    <name evidence="3" type="ORF">SYNPS1DRAFT_26923</name>
</gene>
<feature type="region of interest" description="Disordered" evidence="1">
    <location>
        <begin position="56"/>
        <end position="80"/>
    </location>
</feature>